<dbReference type="AlphaFoldDB" id="A0A2T7BLJ5"/>
<dbReference type="Pfam" id="PF00440">
    <property type="entry name" value="TetR_N"/>
    <property type="match status" value="1"/>
</dbReference>
<dbReference type="PRINTS" id="PR00455">
    <property type="entry name" value="HTHTETR"/>
</dbReference>
<keyword evidence="1" id="KW-0805">Transcription regulation</keyword>
<evidence type="ECO:0000256" key="3">
    <source>
        <dbReference type="ARBA" id="ARBA00023163"/>
    </source>
</evidence>
<name>A0A2T7BLJ5_9BACT</name>
<gene>
    <name evidence="6" type="ORF">DCC81_03125</name>
</gene>
<dbReference type="GO" id="GO:0003700">
    <property type="term" value="F:DNA-binding transcription factor activity"/>
    <property type="evidence" value="ECO:0007669"/>
    <property type="project" value="TreeGrafter"/>
</dbReference>
<evidence type="ECO:0000256" key="1">
    <source>
        <dbReference type="ARBA" id="ARBA00023015"/>
    </source>
</evidence>
<dbReference type="Proteomes" id="UP000244450">
    <property type="component" value="Unassembled WGS sequence"/>
</dbReference>
<dbReference type="SUPFAM" id="SSF46689">
    <property type="entry name" value="Homeodomain-like"/>
    <property type="match status" value="1"/>
</dbReference>
<keyword evidence="7" id="KW-1185">Reference proteome</keyword>
<feature type="DNA-binding region" description="H-T-H motif" evidence="4">
    <location>
        <begin position="31"/>
        <end position="50"/>
    </location>
</feature>
<keyword evidence="2 4" id="KW-0238">DNA-binding</keyword>
<dbReference type="PANTHER" id="PTHR30055">
    <property type="entry name" value="HTH-TYPE TRANSCRIPTIONAL REGULATOR RUTR"/>
    <property type="match status" value="1"/>
</dbReference>
<dbReference type="InterPro" id="IPR050109">
    <property type="entry name" value="HTH-type_TetR-like_transc_reg"/>
</dbReference>
<sequence length="205" mass="24047">MITTDNRDETKDRILDAALKRFIHFGAGKTTMNEIAEDLRCSKASLYYYFPDKQGLHLAVLEKISEHLFQTMEERLVEMKKATDTLLDFIAIKYEFGCKFFRLEIFKLIQEKKMITPQQFRAFRDREHKLFTRIFEFGNDQGEFHLKRPATEIASLYQDVLEGVRYVASDGLPVIEIPNEDFFAKIVAKQRAIAQIFINGLKYKD</sequence>
<dbReference type="PROSITE" id="PS50977">
    <property type="entry name" value="HTH_TETR_2"/>
    <property type="match status" value="1"/>
</dbReference>
<evidence type="ECO:0000256" key="2">
    <source>
        <dbReference type="ARBA" id="ARBA00023125"/>
    </source>
</evidence>
<accession>A0A2T7BLJ5</accession>
<evidence type="ECO:0000259" key="5">
    <source>
        <dbReference type="PROSITE" id="PS50977"/>
    </source>
</evidence>
<feature type="domain" description="HTH tetR-type" evidence="5">
    <location>
        <begin position="8"/>
        <end position="68"/>
    </location>
</feature>
<comment type="caution">
    <text evidence="6">The sequence shown here is derived from an EMBL/GenBank/DDBJ whole genome shotgun (WGS) entry which is preliminary data.</text>
</comment>
<reference evidence="6 7" key="1">
    <citation type="submission" date="2018-04" db="EMBL/GenBank/DDBJ databases">
        <title>Chitinophaga fuyangensis sp. nov., isolated from soil in a chemical factory.</title>
        <authorList>
            <person name="Chen K."/>
        </authorList>
    </citation>
    <scope>NUCLEOTIDE SEQUENCE [LARGE SCALE GENOMIC DNA]</scope>
    <source>
        <strain evidence="6 7">LY-1</strain>
    </source>
</reference>
<organism evidence="6 7">
    <name type="scientific">Chitinophaga parva</name>
    <dbReference type="NCBI Taxonomy" id="2169414"/>
    <lineage>
        <taxon>Bacteria</taxon>
        <taxon>Pseudomonadati</taxon>
        <taxon>Bacteroidota</taxon>
        <taxon>Chitinophagia</taxon>
        <taxon>Chitinophagales</taxon>
        <taxon>Chitinophagaceae</taxon>
        <taxon>Chitinophaga</taxon>
    </lineage>
</organism>
<dbReference type="InterPro" id="IPR009057">
    <property type="entry name" value="Homeodomain-like_sf"/>
</dbReference>
<dbReference type="EMBL" id="QCYK01000001">
    <property type="protein sequence ID" value="PUZ28491.1"/>
    <property type="molecule type" value="Genomic_DNA"/>
</dbReference>
<dbReference type="GO" id="GO:0000976">
    <property type="term" value="F:transcription cis-regulatory region binding"/>
    <property type="evidence" value="ECO:0007669"/>
    <property type="project" value="TreeGrafter"/>
</dbReference>
<evidence type="ECO:0000313" key="6">
    <source>
        <dbReference type="EMBL" id="PUZ28491.1"/>
    </source>
</evidence>
<dbReference type="InterPro" id="IPR001647">
    <property type="entry name" value="HTH_TetR"/>
</dbReference>
<dbReference type="PANTHER" id="PTHR30055:SF234">
    <property type="entry name" value="HTH-TYPE TRANSCRIPTIONAL REGULATOR BETI"/>
    <property type="match status" value="1"/>
</dbReference>
<evidence type="ECO:0000256" key="4">
    <source>
        <dbReference type="PROSITE-ProRule" id="PRU00335"/>
    </source>
</evidence>
<proteinExistence type="predicted"/>
<dbReference type="OrthoDB" id="9802802at2"/>
<dbReference type="RefSeq" id="WP_108685129.1">
    <property type="nucleotide sequence ID" value="NZ_QCYK01000001.1"/>
</dbReference>
<keyword evidence="3" id="KW-0804">Transcription</keyword>
<evidence type="ECO:0000313" key="7">
    <source>
        <dbReference type="Proteomes" id="UP000244450"/>
    </source>
</evidence>
<dbReference type="Gene3D" id="1.10.10.60">
    <property type="entry name" value="Homeodomain-like"/>
    <property type="match status" value="1"/>
</dbReference>
<dbReference type="Gene3D" id="1.10.357.10">
    <property type="entry name" value="Tetracycline Repressor, domain 2"/>
    <property type="match status" value="1"/>
</dbReference>
<protein>
    <recommendedName>
        <fullName evidence="5">HTH tetR-type domain-containing protein</fullName>
    </recommendedName>
</protein>